<feature type="transmembrane region" description="Helical" evidence="8">
    <location>
        <begin position="306"/>
        <end position="325"/>
    </location>
</feature>
<evidence type="ECO:0000256" key="5">
    <source>
        <dbReference type="ARBA" id="ARBA00022692"/>
    </source>
</evidence>
<dbReference type="Gene3D" id="1.10.287.1260">
    <property type="match status" value="1"/>
</dbReference>
<dbReference type="PANTHER" id="PTHR30347:SF1">
    <property type="entry name" value="MECHANOSENSITIVE CHANNEL MSCK"/>
    <property type="match status" value="1"/>
</dbReference>
<feature type="domain" description="Mechanosensitive ion channel MscS C-terminal" evidence="10">
    <location>
        <begin position="503"/>
        <end position="585"/>
    </location>
</feature>
<dbReference type="Pfam" id="PF01544">
    <property type="entry name" value="CorA"/>
    <property type="match status" value="1"/>
</dbReference>
<dbReference type="Gene3D" id="3.30.70.100">
    <property type="match status" value="1"/>
</dbReference>
<keyword evidence="7 8" id="KW-0472">Membrane</keyword>
<dbReference type="EMBL" id="CAJNJA010000001">
    <property type="protein sequence ID" value="CAE7148954.1"/>
    <property type="molecule type" value="Genomic_DNA"/>
</dbReference>
<dbReference type="InterPro" id="IPR006685">
    <property type="entry name" value="MscS_channel_2nd"/>
</dbReference>
<comment type="caution">
    <text evidence="11">The sequence shown here is derived from an EMBL/GenBank/DDBJ whole genome shotgun (WGS) entry which is preliminary data.</text>
</comment>
<evidence type="ECO:0000313" key="12">
    <source>
        <dbReference type="Proteomes" id="UP000601435"/>
    </source>
</evidence>
<dbReference type="GO" id="GO:0046873">
    <property type="term" value="F:metal ion transmembrane transporter activity"/>
    <property type="evidence" value="ECO:0007669"/>
    <property type="project" value="InterPro"/>
</dbReference>
<keyword evidence="4" id="KW-1003">Cell membrane</keyword>
<evidence type="ECO:0000256" key="4">
    <source>
        <dbReference type="ARBA" id="ARBA00022475"/>
    </source>
</evidence>
<dbReference type="InterPro" id="IPR049278">
    <property type="entry name" value="MS_channel_C"/>
</dbReference>
<comment type="subcellular location">
    <subcellularLocation>
        <location evidence="1">Cell membrane</location>
        <topology evidence="1">Multi-pass membrane protein</topology>
    </subcellularLocation>
</comment>
<feature type="transmembrane region" description="Helical" evidence="8">
    <location>
        <begin position="345"/>
        <end position="366"/>
    </location>
</feature>
<dbReference type="SUPFAM" id="SSF82861">
    <property type="entry name" value="Mechanosensitive channel protein MscS (YggB), transmembrane region"/>
    <property type="match status" value="1"/>
</dbReference>
<accession>A0A812IKM5</accession>
<keyword evidence="6 8" id="KW-1133">Transmembrane helix</keyword>
<evidence type="ECO:0000256" key="7">
    <source>
        <dbReference type="ARBA" id="ARBA00023136"/>
    </source>
</evidence>
<evidence type="ECO:0000256" key="1">
    <source>
        <dbReference type="ARBA" id="ARBA00004651"/>
    </source>
</evidence>
<dbReference type="SUPFAM" id="SSF82689">
    <property type="entry name" value="Mechanosensitive channel protein MscS (YggB), C-terminal domain"/>
    <property type="match status" value="1"/>
</dbReference>
<evidence type="ECO:0000256" key="6">
    <source>
        <dbReference type="ARBA" id="ARBA00022989"/>
    </source>
</evidence>
<dbReference type="Proteomes" id="UP000601435">
    <property type="component" value="Unassembled WGS sequence"/>
</dbReference>
<keyword evidence="12" id="KW-1185">Reference proteome</keyword>
<feature type="domain" description="Mechanosensitive ion channel MscS" evidence="9">
    <location>
        <begin position="427"/>
        <end position="493"/>
    </location>
</feature>
<dbReference type="SUPFAM" id="SSF143865">
    <property type="entry name" value="CorA soluble domain-like"/>
    <property type="match status" value="1"/>
</dbReference>
<name>A0A812IKM5_9DINO</name>
<dbReference type="GO" id="GO:0005886">
    <property type="term" value="C:plasma membrane"/>
    <property type="evidence" value="ECO:0007669"/>
    <property type="project" value="UniProtKB-SubCell"/>
</dbReference>
<sequence length="764" mass="85011">MNESSHPPQATDAPDGIVSLFTLDGTGGGSQLHELPAQLPLPFWLHVQSDHAACARLLRTLGASPLLSQSMTTSETRPRVLVDTSGVLIVLRGVNMGIDADPEDMVSLRIWLTPEFVVTARKSERRLLSVQDVQAQVQAGTGPQTPHDLVVALVTLLAERIGNVVNETEEALTDIEANLEQLAPSEVRPALTQLRRRAARLKRYLAPQRDALEGLNRLQNVLNDAQSQQLREQSDRTTRYVEDLELARELAILLQEELRNRVAEQQNARMYVLSLVAAIFLPLSFLTGVFGMNVLGLPGVENPRGFIYVSAGMILLGVGVAIWMWSFLNTEILSISGQALTVGQVLILPLIVVLGLLIMSWVAGLIRRRMSANQVNPDVIQLVSRVFYVVAIAILVMTSLDLLNVPLTAFAFVSGAVAIGVGFGAQNIINNFISGWILMWERPIKINDFLEIGDTRGRVESINTRSTRIRRVDGVHLLIPNSYLLENIVVNWTLVDQLARTQVRVGVAYGSPVKTVKALMEQAVQEQAAVLEEPAPLIVFEDFGDNALIFDAYFWVHASADRDLRVIRSDIRFRVDELFADNDVVIAFPQRDVHLDGQITLRKDPSVAIVQEGELVYPGYQIRHLEPFALEARILSRKDYHSGREADLSKTDLALGWGEMSEPEVIAHFDIKQRNRAYFWRTEKLPLPRRNIETQSANMHMIAATPDVAAALARTAEGDMVRFSGQLVEVRAQDSNWRWRSSLTRNDTGHGACEVIWVESFSLI</sequence>
<dbReference type="InterPro" id="IPR010920">
    <property type="entry name" value="LSM_dom_sf"/>
</dbReference>
<dbReference type="InterPro" id="IPR002523">
    <property type="entry name" value="MgTranspt_CorA/ZnTranspt_ZntB"/>
</dbReference>
<dbReference type="Gene3D" id="2.30.30.60">
    <property type="match status" value="1"/>
</dbReference>
<proteinExistence type="inferred from homology"/>
<dbReference type="Gene3D" id="1.20.58.340">
    <property type="entry name" value="Magnesium transport protein CorA, transmembrane region"/>
    <property type="match status" value="2"/>
</dbReference>
<keyword evidence="5 8" id="KW-0812">Transmembrane</keyword>
<dbReference type="InterPro" id="IPR011014">
    <property type="entry name" value="MscS_channel_TM-2"/>
</dbReference>
<evidence type="ECO:0000313" key="11">
    <source>
        <dbReference type="EMBL" id="CAE7148954.1"/>
    </source>
</evidence>
<evidence type="ECO:0000259" key="10">
    <source>
        <dbReference type="Pfam" id="PF21082"/>
    </source>
</evidence>
<evidence type="ECO:0000256" key="3">
    <source>
        <dbReference type="ARBA" id="ARBA00009765"/>
    </source>
</evidence>
<dbReference type="SUPFAM" id="SSF144083">
    <property type="entry name" value="Magnesium transport protein CorA, transmembrane region"/>
    <property type="match status" value="1"/>
</dbReference>
<reference evidence="11" key="1">
    <citation type="submission" date="2021-02" db="EMBL/GenBank/DDBJ databases">
        <authorList>
            <person name="Dougan E. K."/>
            <person name="Rhodes N."/>
            <person name="Thang M."/>
            <person name="Chan C."/>
        </authorList>
    </citation>
    <scope>NUCLEOTIDE SEQUENCE</scope>
</reference>
<dbReference type="AlphaFoldDB" id="A0A812IKM5"/>
<dbReference type="Pfam" id="PF21082">
    <property type="entry name" value="MS_channel_3rd"/>
    <property type="match status" value="1"/>
</dbReference>
<dbReference type="InterPro" id="IPR052702">
    <property type="entry name" value="MscS-like_channel"/>
</dbReference>
<feature type="transmembrane region" description="Helical" evidence="8">
    <location>
        <begin position="270"/>
        <end position="294"/>
    </location>
</feature>
<organism evidence="11 12">
    <name type="scientific">Symbiodinium necroappetens</name>
    <dbReference type="NCBI Taxonomy" id="1628268"/>
    <lineage>
        <taxon>Eukaryota</taxon>
        <taxon>Sar</taxon>
        <taxon>Alveolata</taxon>
        <taxon>Dinophyceae</taxon>
        <taxon>Suessiales</taxon>
        <taxon>Symbiodiniaceae</taxon>
        <taxon>Symbiodinium</taxon>
    </lineage>
</organism>
<evidence type="ECO:0000256" key="2">
    <source>
        <dbReference type="ARBA" id="ARBA00008017"/>
    </source>
</evidence>
<dbReference type="Pfam" id="PF00924">
    <property type="entry name" value="MS_channel_2nd"/>
    <property type="match status" value="1"/>
</dbReference>
<dbReference type="OrthoDB" id="9978047at2759"/>
<dbReference type="SUPFAM" id="SSF50182">
    <property type="entry name" value="Sm-like ribonucleoproteins"/>
    <property type="match status" value="1"/>
</dbReference>
<dbReference type="Gene3D" id="3.30.460.20">
    <property type="entry name" value="CorA soluble domain-like"/>
    <property type="match status" value="1"/>
</dbReference>
<comment type="similarity">
    <text evidence="3">Belongs to the CorA metal ion transporter (MIT) (TC 1.A.35) family.</text>
</comment>
<dbReference type="InterPro" id="IPR045861">
    <property type="entry name" value="CorA_cytoplasmic_dom"/>
</dbReference>
<dbReference type="InterPro" id="IPR023408">
    <property type="entry name" value="MscS_beta-dom_sf"/>
</dbReference>
<feature type="transmembrane region" description="Helical" evidence="8">
    <location>
        <begin position="386"/>
        <end position="403"/>
    </location>
</feature>
<dbReference type="PANTHER" id="PTHR30347">
    <property type="entry name" value="POTASSIUM CHANNEL RELATED"/>
    <property type="match status" value="1"/>
</dbReference>
<dbReference type="InterPro" id="IPR045863">
    <property type="entry name" value="CorA_TM1_TM2"/>
</dbReference>
<gene>
    <name evidence="11" type="primary">zntB</name>
    <name evidence="11" type="ORF">SNEC2469_LOCUS57</name>
</gene>
<dbReference type="InterPro" id="IPR011066">
    <property type="entry name" value="MscS_channel_C_sf"/>
</dbReference>
<protein>
    <submittedName>
        <fullName evidence="11">ZntB protein</fullName>
    </submittedName>
</protein>
<comment type="similarity">
    <text evidence="2">Belongs to the MscS (TC 1.A.23) family.</text>
</comment>
<feature type="transmembrane region" description="Helical" evidence="8">
    <location>
        <begin position="409"/>
        <end position="429"/>
    </location>
</feature>
<evidence type="ECO:0000259" key="9">
    <source>
        <dbReference type="Pfam" id="PF00924"/>
    </source>
</evidence>
<evidence type="ECO:0000256" key="8">
    <source>
        <dbReference type="SAM" id="Phobius"/>
    </source>
</evidence>